<comment type="caution">
    <text evidence="1">The sequence shown here is derived from an EMBL/GenBank/DDBJ whole genome shotgun (WGS) entry which is preliminary data.</text>
</comment>
<gene>
    <name evidence="1" type="ORF">BS47DRAFT_1345448</name>
</gene>
<name>A0A9P6AV29_9AGAM</name>
<evidence type="ECO:0000313" key="1">
    <source>
        <dbReference type="EMBL" id="KAF9512487.1"/>
    </source>
</evidence>
<dbReference type="EMBL" id="MU128986">
    <property type="protein sequence ID" value="KAF9512487.1"/>
    <property type="molecule type" value="Genomic_DNA"/>
</dbReference>
<protein>
    <submittedName>
        <fullName evidence="1">Uncharacterized protein</fullName>
    </submittedName>
</protein>
<dbReference type="Proteomes" id="UP000886523">
    <property type="component" value="Unassembled WGS sequence"/>
</dbReference>
<sequence>MGMRADEIYVREGDLQLIPEGILPHHGTMGCLEGLRLWKTKRGEGNRKRDEVNPISFRWVSQRPWCTPTTQRSYFRIHRTAVLPVLRASLPSCLSYRDNLIRDHSSITSRPQAVYMRREQELPLILCRERQQCCPSNESLQVLLRDPAVPIFGSLTNDSGSSQIRFFFFFCTIECNDLLSFLSRERKTSTFLTVSKKASGKRACDARRSISLCSVLARHERQVLAVSSREGGYFGMCRR</sequence>
<reference evidence="1" key="1">
    <citation type="journal article" date="2020" name="Nat. Commun.">
        <title>Large-scale genome sequencing of mycorrhizal fungi provides insights into the early evolution of symbiotic traits.</title>
        <authorList>
            <person name="Miyauchi S."/>
            <person name="Kiss E."/>
            <person name="Kuo A."/>
            <person name="Drula E."/>
            <person name="Kohler A."/>
            <person name="Sanchez-Garcia M."/>
            <person name="Morin E."/>
            <person name="Andreopoulos B."/>
            <person name="Barry K.W."/>
            <person name="Bonito G."/>
            <person name="Buee M."/>
            <person name="Carver A."/>
            <person name="Chen C."/>
            <person name="Cichocki N."/>
            <person name="Clum A."/>
            <person name="Culley D."/>
            <person name="Crous P.W."/>
            <person name="Fauchery L."/>
            <person name="Girlanda M."/>
            <person name="Hayes R.D."/>
            <person name="Keri Z."/>
            <person name="LaButti K."/>
            <person name="Lipzen A."/>
            <person name="Lombard V."/>
            <person name="Magnuson J."/>
            <person name="Maillard F."/>
            <person name="Murat C."/>
            <person name="Nolan M."/>
            <person name="Ohm R.A."/>
            <person name="Pangilinan J."/>
            <person name="Pereira M.F."/>
            <person name="Perotto S."/>
            <person name="Peter M."/>
            <person name="Pfister S."/>
            <person name="Riley R."/>
            <person name="Sitrit Y."/>
            <person name="Stielow J.B."/>
            <person name="Szollosi G."/>
            <person name="Zifcakova L."/>
            <person name="Stursova M."/>
            <person name="Spatafora J.W."/>
            <person name="Tedersoo L."/>
            <person name="Vaario L.M."/>
            <person name="Yamada A."/>
            <person name="Yan M."/>
            <person name="Wang P."/>
            <person name="Xu J."/>
            <person name="Bruns T."/>
            <person name="Baldrian P."/>
            <person name="Vilgalys R."/>
            <person name="Dunand C."/>
            <person name="Henrissat B."/>
            <person name="Grigoriev I.V."/>
            <person name="Hibbett D."/>
            <person name="Nagy L.G."/>
            <person name="Martin F.M."/>
        </authorList>
    </citation>
    <scope>NUCLEOTIDE SEQUENCE</scope>
    <source>
        <strain evidence="1">UP504</strain>
    </source>
</reference>
<dbReference type="AlphaFoldDB" id="A0A9P6AV29"/>
<keyword evidence="2" id="KW-1185">Reference proteome</keyword>
<accession>A0A9P6AV29</accession>
<dbReference type="PROSITE" id="PS51257">
    <property type="entry name" value="PROKAR_LIPOPROTEIN"/>
    <property type="match status" value="1"/>
</dbReference>
<organism evidence="1 2">
    <name type="scientific">Hydnum rufescens UP504</name>
    <dbReference type="NCBI Taxonomy" id="1448309"/>
    <lineage>
        <taxon>Eukaryota</taxon>
        <taxon>Fungi</taxon>
        <taxon>Dikarya</taxon>
        <taxon>Basidiomycota</taxon>
        <taxon>Agaricomycotina</taxon>
        <taxon>Agaricomycetes</taxon>
        <taxon>Cantharellales</taxon>
        <taxon>Hydnaceae</taxon>
        <taxon>Hydnum</taxon>
    </lineage>
</organism>
<proteinExistence type="predicted"/>
<evidence type="ECO:0000313" key="2">
    <source>
        <dbReference type="Proteomes" id="UP000886523"/>
    </source>
</evidence>